<gene>
    <name evidence="2" type="ORF">EYF80_060844</name>
</gene>
<dbReference type="Proteomes" id="UP000314294">
    <property type="component" value="Unassembled WGS sequence"/>
</dbReference>
<sequence>MKLLTCRSFPHRTARPVRNKRRRPASGVRRALHPGARGTHSAGPTALFIALQPRVQRETSAKRVAERVHCGDCVNAAGTEKKKKRTLIMHAALGGGRWTACRRRRNLWSRSAVLQENVGGTR</sequence>
<evidence type="ECO:0000313" key="3">
    <source>
        <dbReference type="Proteomes" id="UP000314294"/>
    </source>
</evidence>
<reference evidence="2 3" key="1">
    <citation type="submission" date="2019-03" db="EMBL/GenBank/DDBJ databases">
        <title>First draft genome of Liparis tanakae, snailfish: a comprehensive survey of snailfish specific genes.</title>
        <authorList>
            <person name="Kim W."/>
            <person name="Song I."/>
            <person name="Jeong J.-H."/>
            <person name="Kim D."/>
            <person name="Kim S."/>
            <person name="Ryu S."/>
            <person name="Song J.Y."/>
            <person name="Lee S.K."/>
        </authorList>
    </citation>
    <scope>NUCLEOTIDE SEQUENCE [LARGE SCALE GENOMIC DNA]</scope>
    <source>
        <tissue evidence="2">Muscle</tissue>
    </source>
</reference>
<comment type="caution">
    <text evidence="2">The sequence shown here is derived from an EMBL/GenBank/DDBJ whole genome shotgun (WGS) entry which is preliminary data.</text>
</comment>
<protein>
    <submittedName>
        <fullName evidence="2">Uncharacterized protein</fullName>
    </submittedName>
</protein>
<dbReference type="EMBL" id="SRLO01006176">
    <property type="protein sequence ID" value="TNN29008.1"/>
    <property type="molecule type" value="Genomic_DNA"/>
</dbReference>
<feature type="region of interest" description="Disordered" evidence="1">
    <location>
        <begin position="14"/>
        <end position="43"/>
    </location>
</feature>
<organism evidence="2 3">
    <name type="scientific">Liparis tanakae</name>
    <name type="common">Tanaka's snailfish</name>
    <dbReference type="NCBI Taxonomy" id="230148"/>
    <lineage>
        <taxon>Eukaryota</taxon>
        <taxon>Metazoa</taxon>
        <taxon>Chordata</taxon>
        <taxon>Craniata</taxon>
        <taxon>Vertebrata</taxon>
        <taxon>Euteleostomi</taxon>
        <taxon>Actinopterygii</taxon>
        <taxon>Neopterygii</taxon>
        <taxon>Teleostei</taxon>
        <taxon>Neoteleostei</taxon>
        <taxon>Acanthomorphata</taxon>
        <taxon>Eupercaria</taxon>
        <taxon>Perciformes</taxon>
        <taxon>Cottioidei</taxon>
        <taxon>Cottales</taxon>
        <taxon>Liparidae</taxon>
        <taxon>Liparis</taxon>
    </lineage>
</organism>
<keyword evidence="3" id="KW-1185">Reference proteome</keyword>
<evidence type="ECO:0000313" key="2">
    <source>
        <dbReference type="EMBL" id="TNN29008.1"/>
    </source>
</evidence>
<dbReference type="AlphaFoldDB" id="A0A4Z2EJR4"/>
<proteinExistence type="predicted"/>
<accession>A0A4Z2EJR4</accession>
<feature type="compositionally biased region" description="Basic residues" evidence="1">
    <location>
        <begin position="14"/>
        <end position="24"/>
    </location>
</feature>
<evidence type="ECO:0000256" key="1">
    <source>
        <dbReference type="SAM" id="MobiDB-lite"/>
    </source>
</evidence>
<name>A0A4Z2EJR4_9TELE</name>